<dbReference type="EMBL" id="CP051142">
    <property type="protein sequence ID" value="QIX00286.1"/>
    <property type="molecule type" value="Genomic_DNA"/>
</dbReference>
<dbReference type="GO" id="GO:0005737">
    <property type="term" value="C:cytoplasm"/>
    <property type="evidence" value="ECO:0007669"/>
    <property type="project" value="TreeGrafter"/>
</dbReference>
<feature type="domain" description="Importin N-terminal" evidence="2">
    <location>
        <begin position="36"/>
        <end position="103"/>
    </location>
</feature>
<dbReference type="Proteomes" id="UP000503462">
    <property type="component" value="Chromosome 4"/>
</dbReference>
<organism evidence="3 4">
    <name type="scientific">Peltaster fructicola</name>
    <dbReference type="NCBI Taxonomy" id="286661"/>
    <lineage>
        <taxon>Eukaryota</taxon>
        <taxon>Fungi</taxon>
        <taxon>Dikarya</taxon>
        <taxon>Ascomycota</taxon>
        <taxon>Pezizomycotina</taxon>
        <taxon>Dothideomycetes</taxon>
        <taxon>Dothideomycetes incertae sedis</taxon>
        <taxon>Peltaster</taxon>
    </lineage>
</organism>
<dbReference type="PROSITE" id="PS50166">
    <property type="entry name" value="IMPORTIN_B_NT"/>
    <property type="match status" value="1"/>
</dbReference>
<dbReference type="PANTHER" id="PTHR11223:SF3">
    <property type="entry name" value="EXPORTIN-5"/>
    <property type="match status" value="1"/>
</dbReference>
<reference evidence="3 4" key="1">
    <citation type="journal article" date="2016" name="Sci. Rep.">
        <title>Peltaster fructicola genome reveals evolution from an invasive phytopathogen to an ectophytic parasite.</title>
        <authorList>
            <person name="Xu C."/>
            <person name="Chen H."/>
            <person name="Gleason M.L."/>
            <person name="Xu J.R."/>
            <person name="Liu H."/>
            <person name="Zhang R."/>
            <person name="Sun G."/>
        </authorList>
    </citation>
    <scope>NUCLEOTIDE SEQUENCE [LARGE SCALE GENOMIC DNA]</scope>
    <source>
        <strain evidence="3 4">LNHT1506</strain>
    </source>
</reference>
<accession>A0A6H0Y022</accession>
<sequence>MLPDSNGTNQSQAEAIHQALNATLDPHVTNDIRRQALEHLEQVKTQPDAPYHGFTLASDPQQPQAVRYYGLQLLEYVVRYQWSQYSDGQTEQLRAWIVTLAQNVTESDAAFHRNKVGQLWAECAKRSWGEQWLTMDMQLCNIWEDNASNKQPANRILVLYILEMLAEDICNREDATAGLRLDVLGSALNEIVIPQELYRAHLEGRAKGRSLEVRHGQEGWLTRTCNFAAECMKQVRMNGSSASYRLCATKALNTLRTFVAWVSLKAVIEVSCISGLLLALYIDNVGIRIAALDTLHAILSRPDNPHTHELEIQILHPVLQAESISLLASIFKGSQFMPSSDDELYLLQRKTSELLSVTADALLQHGTGKFNDDGVNALFGLLIDVFQNQSLLISIPILHSWTRLLNSQDQKLVRLVIQVLPTLVDVCSQRLLNFEMLPEDFDSTMVQYLYQDFETMPERHAFLGNYRRYALAVIEIISRQRPIDAMTHVFGALYSMLESGQYCRERGFQPAQYAKTGLTVLRFDAQFAVAVGVIKGYMAWVSDGTAVEQDDAHRADTDAKLKSTSEILQQWCLKVINTPIHDPEVASHVITLLSSIARNTRAGREIVLPIVHYLLTTNLSEEPLAAAYTDSLRGFDALRVLELQKIALVFANELFEYYGELEDKVSEITRSQSNDDRVIWGLRAFLFIITQRTTRLNDSERANRLQRMIDPVVLAWQDHALQQAVASTNAFWTFVGLGDLPGFYQQHHFAEVEDWAAEQLNGDGQARQASIKNSVERLPLRMTKALLGATTEKLKDGSTEHDVACALWDSSIRSILPALLHMIRHAQAFNNLERWSQQSPEVQAVVRRTLQDRFWQSGISNETRDDFYKRISGSKSSYEGFASTVRGTMRNIREQGYHIVFLFTKFEEQFYGFADLPVPLAEALFDDADSLSTHHLQAVVNLATGLLQRCPPQYRHRFLPPLLTRMFAKLDKKISTEWETIVRVNQETAEDDDLSEEMRIESVLRQLTYSMVSFVSFLLDYEKQMAVRDNTTQQRPTLPEVVLTNVSILEPLIMFCTHALRMRDTRCCTLTCKILVNMIPEFATDIEPAPRVREFISTEVLKAGITSLNEPYFADMQRDLAALLAQILFLYSPKSATPRNVLLSLPNMEAARVDSTIEKLARTKSARQQRALVLDLLEGVRGVSIHESGKIARQIDPKPIVQAQYMDVEQKPSIVDGDDTGLDGIGSLFGDA</sequence>
<evidence type="ECO:0000256" key="1">
    <source>
        <dbReference type="ARBA" id="ARBA00009466"/>
    </source>
</evidence>
<dbReference type="Gene3D" id="1.25.10.10">
    <property type="entry name" value="Leucine-rich Repeat Variant"/>
    <property type="match status" value="1"/>
</dbReference>
<protein>
    <recommendedName>
        <fullName evidence="2">Importin N-terminal domain-containing protein</fullName>
    </recommendedName>
</protein>
<dbReference type="AlphaFoldDB" id="A0A6H0Y022"/>
<dbReference type="InterPro" id="IPR001494">
    <property type="entry name" value="Importin-beta_N"/>
</dbReference>
<dbReference type="InterPro" id="IPR045478">
    <property type="entry name" value="Exportin-5_C"/>
</dbReference>
<dbReference type="GO" id="GO:0005049">
    <property type="term" value="F:nuclear export signal receptor activity"/>
    <property type="evidence" value="ECO:0007669"/>
    <property type="project" value="InterPro"/>
</dbReference>
<evidence type="ECO:0000259" key="2">
    <source>
        <dbReference type="PROSITE" id="PS50166"/>
    </source>
</evidence>
<dbReference type="InterPro" id="IPR045065">
    <property type="entry name" value="XPO1/5"/>
</dbReference>
<keyword evidence="4" id="KW-1185">Reference proteome</keyword>
<evidence type="ECO:0000313" key="4">
    <source>
        <dbReference type="Proteomes" id="UP000503462"/>
    </source>
</evidence>
<dbReference type="GO" id="GO:0006611">
    <property type="term" value="P:protein export from nucleus"/>
    <property type="evidence" value="ECO:0007669"/>
    <property type="project" value="InterPro"/>
</dbReference>
<comment type="similarity">
    <text evidence="1">Belongs to the exportin family.</text>
</comment>
<dbReference type="GO" id="GO:0031267">
    <property type="term" value="F:small GTPase binding"/>
    <property type="evidence" value="ECO:0007669"/>
    <property type="project" value="InterPro"/>
</dbReference>
<dbReference type="SUPFAM" id="SSF48371">
    <property type="entry name" value="ARM repeat"/>
    <property type="match status" value="1"/>
</dbReference>
<dbReference type="Pfam" id="PF03810">
    <property type="entry name" value="IBN_N"/>
    <property type="match status" value="1"/>
</dbReference>
<dbReference type="GO" id="GO:0042565">
    <property type="term" value="C:RNA nuclear export complex"/>
    <property type="evidence" value="ECO:0007669"/>
    <property type="project" value="TreeGrafter"/>
</dbReference>
<gene>
    <name evidence="3" type="ORF">AMS68_005803</name>
</gene>
<dbReference type="GO" id="GO:0003723">
    <property type="term" value="F:RNA binding"/>
    <property type="evidence" value="ECO:0007669"/>
    <property type="project" value="TreeGrafter"/>
</dbReference>
<evidence type="ECO:0000313" key="3">
    <source>
        <dbReference type="EMBL" id="QIX00286.1"/>
    </source>
</evidence>
<name>A0A6H0Y022_9PEZI</name>
<dbReference type="InterPro" id="IPR016024">
    <property type="entry name" value="ARM-type_fold"/>
</dbReference>
<dbReference type="GO" id="GO:0005634">
    <property type="term" value="C:nucleus"/>
    <property type="evidence" value="ECO:0007669"/>
    <property type="project" value="TreeGrafter"/>
</dbReference>
<dbReference type="PANTHER" id="PTHR11223">
    <property type="entry name" value="EXPORTIN 1/5"/>
    <property type="match status" value="1"/>
</dbReference>
<dbReference type="InterPro" id="IPR011989">
    <property type="entry name" value="ARM-like"/>
</dbReference>
<dbReference type="Pfam" id="PF19273">
    <property type="entry name" value="Exportin-5"/>
    <property type="match status" value="1"/>
</dbReference>
<dbReference type="GO" id="GO:0006405">
    <property type="term" value="P:RNA export from nucleus"/>
    <property type="evidence" value="ECO:0007669"/>
    <property type="project" value="TreeGrafter"/>
</dbReference>
<proteinExistence type="inferred from homology"/>
<dbReference type="OrthoDB" id="2215036at2759"/>